<dbReference type="Proteomes" id="UP001246372">
    <property type="component" value="Unassembled WGS sequence"/>
</dbReference>
<dbReference type="InterPro" id="IPR003737">
    <property type="entry name" value="GlcNAc_PI_deacetylase-related"/>
</dbReference>
<dbReference type="EC" id="3.5.1.-" evidence="1"/>
<evidence type="ECO:0000313" key="2">
    <source>
        <dbReference type="Proteomes" id="UP001246372"/>
    </source>
</evidence>
<dbReference type="SUPFAM" id="SSF102588">
    <property type="entry name" value="LmbE-like"/>
    <property type="match status" value="1"/>
</dbReference>
<accession>A0ABU3P5P1</accession>
<dbReference type="RefSeq" id="WP_315648135.1">
    <property type="nucleotide sequence ID" value="NZ_JAVXZY010000001.1"/>
</dbReference>
<organism evidence="1 2">
    <name type="scientific">Roseateles aquae</name>
    <dbReference type="NCBI Taxonomy" id="3077235"/>
    <lineage>
        <taxon>Bacteria</taxon>
        <taxon>Pseudomonadati</taxon>
        <taxon>Pseudomonadota</taxon>
        <taxon>Betaproteobacteria</taxon>
        <taxon>Burkholderiales</taxon>
        <taxon>Sphaerotilaceae</taxon>
        <taxon>Roseateles</taxon>
    </lineage>
</organism>
<protein>
    <submittedName>
        <fullName evidence="1">PIG-L family deacetylase</fullName>
        <ecNumber evidence="1">3.5.1.-</ecNumber>
    </submittedName>
</protein>
<dbReference type="GO" id="GO:0016787">
    <property type="term" value="F:hydrolase activity"/>
    <property type="evidence" value="ECO:0007669"/>
    <property type="project" value="UniProtKB-KW"/>
</dbReference>
<comment type="caution">
    <text evidence="1">The sequence shown here is derived from an EMBL/GenBank/DDBJ whole genome shotgun (WGS) entry which is preliminary data.</text>
</comment>
<dbReference type="InterPro" id="IPR024078">
    <property type="entry name" value="LmbE-like_dom_sf"/>
</dbReference>
<gene>
    <name evidence="1" type="ORF">RQP53_01195</name>
</gene>
<dbReference type="Gene3D" id="3.40.50.10320">
    <property type="entry name" value="LmbE-like"/>
    <property type="match status" value="1"/>
</dbReference>
<name>A0ABU3P5P1_9BURK</name>
<evidence type="ECO:0000313" key="1">
    <source>
        <dbReference type="EMBL" id="MDT8997885.1"/>
    </source>
</evidence>
<proteinExistence type="predicted"/>
<keyword evidence="2" id="KW-1185">Reference proteome</keyword>
<reference evidence="1" key="1">
    <citation type="submission" date="2023-09" db="EMBL/GenBank/DDBJ databases">
        <title>Paucibacter sp. APW11 Genome sequencing and assembly.</title>
        <authorList>
            <person name="Kim I."/>
        </authorList>
    </citation>
    <scope>NUCLEOTIDE SEQUENCE</scope>
    <source>
        <strain evidence="1">APW11</strain>
    </source>
</reference>
<sequence length="309" mass="34272">MLSLPQQRAAHIDTLTGTLTDAANEFQHWHDWVCQFARLMQVSDAEPPLPQAKSQAPGGHCMIFSPHPDDECIVGALPLRLRQEGQWRVSNIAVTLGSRLDRRAGRWSELQQACELLGFDTRKLGDDGLEQVKPETQDLAPTLWRSHVERVAQLIADERPELILLPHAGDGIATHMGVHHLVTQALARSSHRCVLGQTEYWATQSSPNCMIETSCADTARLVQALAQHRGEVERNPYHLRLPAWMADNVRRGGEMIGGAGSAPPDFGFATLYQLSLWGGGAWRQDLSPRLCPAKERLNGNWLRATAVAR</sequence>
<keyword evidence="1" id="KW-0378">Hydrolase</keyword>
<dbReference type="Pfam" id="PF02585">
    <property type="entry name" value="PIG-L"/>
    <property type="match status" value="1"/>
</dbReference>
<dbReference type="EMBL" id="JAVXZY010000001">
    <property type="protein sequence ID" value="MDT8997885.1"/>
    <property type="molecule type" value="Genomic_DNA"/>
</dbReference>